<evidence type="ECO:0000256" key="11">
    <source>
        <dbReference type="ARBA" id="ARBA00045065"/>
    </source>
</evidence>
<proteinExistence type="predicted"/>
<feature type="domain" description="ALG11 mannosyltransferase N-terminal" evidence="15">
    <location>
        <begin position="44"/>
        <end position="286"/>
    </location>
</feature>
<feature type="region of interest" description="Disordered" evidence="12">
    <location>
        <begin position="449"/>
        <end position="491"/>
    </location>
</feature>
<evidence type="ECO:0000256" key="1">
    <source>
        <dbReference type="ARBA" id="ARBA00004389"/>
    </source>
</evidence>
<dbReference type="PANTHER" id="PTHR45919:SF1">
    <property type="entry name" value="GDP-MAN:MAN(3)GLCNAC(2)-PP-DOL ALPHA-1,2-MANNOSYLTRANSFERASE"/>
    <property type="match status" value="1"/>
</dbReference>
<keyword evidence="9 13" id="KW-1133">Transmembrane helix</keyword>
<evidence type="ECO:0000256" key="5">
    <source>
        <dbReference type="ARBA" id="ARBA00022676"/>
    </source>
</evidence>
<evidence type="ECO:0000256" key="3">
    <source>
        <dbReference type="ARBA" id="ARBA00012645"/>
    </source>
</evidence>
<keyword evidence="6" id="KW-0808">Transferase</keyword>
<sequence>MSDRVLSWLFVSVLLLVLNVFPFWVFSLFVFSVGILLRICQVQKTIGFFHPFCDGGGGGERVLWCLVEGLLQENTAGGAGAGRRGRADKIVIYSKSCKPDFDILSDVKQRFGIDILNAIASSSPNPARLTSEEECRGFCSTQTRLEFKRLSLTFLANPDSWPVLTILCQSVGAGILSLECLLRFAPEVFCDTTGYPCSYPVARLFGGCEVACYTHYPTVSTDMLETVRSGASSFNNSEVIARSSFLTRGKLLYYRMLGFLYQCCGSCAGTAVANSKWTQAHIQRIWKKEVPVVYPPTDIRAFRAESRSIEEEDYRRKPWIVSVAQFRPEKNHRLQLKAFERLVEKHGNELPPDTRLILCGSTRGEKDELLVNDLKMLQLQMPLQVKRRIEFKLNLSLPDLIAQLHESKVAVHTMVNEHFGISLVEFLAAGCVVVAHDSGGPKLDILRTAASSTSPSRSPGVDRGRLGASAASVSSQPGQQREEFQGGGAGGPGYLATTEEEFADCMWDAVMLGGERYRRMKDKIAQRVAQFPDNRRFAASCIEALRLR</sequence>
<evidence type="ECO:0000256" key="8">
    <source>
        <dbReference type="ARBA" id="ARBA00022824"/>
    </source>
</evidence>
<dbReference type="GO" id="GO:0005789">
    <property type="term" value="C:endoplasmic reticulum membrane"/>
    <property type="evidence" value="ECO:0007669"/>
    <property type="project" value="UniProtKB-SubCell"/>
</dbReference>
<keyword evidence="10 13" id="KW-0472">Membrane</keyword>
<protein>
    <recommendedName>
        <fullName evidence="4">GDP-Man:Man(3)GlcNAc(2)-PP-Dol alpha-1,2-mannosyltransferase</fullName>
        <ecNumber evidence="3">2.4.1.131</ecNumber>
    </recommendedName>
</protein>
<evidence type="ECO:0000256" key="9">
    <source>
        <dbReference type="ARBA" id="ARBA00022989"/>
    </source>
</evidence>
<evidence type="ECO:0000256" key="12">
    <source>
        <dbReference type="SAM" id="MobiDB-lite"/>
    </source>
</evidence>
<keyword evidence="5" id="KW-0328">Glycosyltransferase</keyword>
<evidence type="ECO:0000256" key="6">
    <source>
        <dbReference type="ARBA" id="ARBA00022679"/>
    </source>
</evidence>
<dbReference type="PANTHER" id="PTHR45919">
    <property type="entry name" value="GDP-MAN:MAN(3)GLCNAC(2)-PP-DOL ALPHA-1,2-MANNOSYLTRANSFERASE"/>
    <property type="match status" value="1"/>
</dbReference>
<dbReference type="Pfam" id="PF15924">
    <property type="entry name" value="ALG11_N"/>
    <property type="match status" value="1"/>
</dbReference>
<comment type="pathway">
    <text evidence="2">Protein modification; protein glycosylation.</text>
</comment>
<evidence type="ECO:0000256" key="2">
    <source>
        <dbReference type="ARBA" id="ARBA00004922"/>
    </source>
</evidence>
<feature type="transmembrane region" description="Helical" evidence="13">
    <location>
        <begin position="6"/>
        <end position="37"/>
    </location>
</feature>
<dbReference type="InterPro" id="IPR038013">
    <property type="entry name" value="ALG11"/>
</dbReference>
<evidence type="ECO:0000256" key="7">
    <source>
        <dbReference type="ARBA" id="ARBA00022692"/>
    </source>
</evidence>
<dbReference type="InterPro" id="IPR031814">
    <property type="entry name" value="ALG11_N"/>
</dbReference>
<dbReference type="InterPro" id="IPR001296">
    <property type="entry name" value="Glyco_trans_1"/>
</dbReference>
<evidence type="ECO:0000259" key="14">
    <source>
        <dbReference type="Pfam" id="PF00534"/>
    </source>
</evidence>
<comment type="subcellular location">
    <subcellularLocation>
        <location evidence="1">Endoplasmic reticulum membrane</location>
        <topology evidence="1">Single-pass membrane protein</topology>
    </subcellularLocation>
</comment>
<feature type="compositionally biased region" description="Low complexity" evidence="12">
    <location>
        <begin position="449"/>
        <end position="459"/>
    </location>
</feature>
<organism evidence="16">
    <name type="scientific">Chromera velia CCMP2878</name>
    <dbReference type="NCBI Taxonomy" id="1169474"/>
    <lineage>
        <taxon>Eukaryota</taxon>
        <taxon>Sar</taxon>
        <taxon>Alveolata</taxon>
        <taxon>Colpodellida</taxon>
        <taxon>Chromeraceae</taxon>
        <taxon>Chromera</taxon>
    </lineage>
</organism>
<dbReference type="GO" id="GO:0004377">
    <property type="term" value="F:GDP-Man:Man(3)GlcNAc(2)-PP-Dol alpha-1,2-mannosyltransferase activity"/>
    <property type="evidence" value="ECO:0007669"/>
    <property type="project" value="UniProtKB-EC"/>
</dbReference>
<keyword evidence="7 13" id="KW-0812">Transmembrane</keyword>
<dbReference type="EMBL" id="CDMZ01002998">
    <property type="protein sequence ID" value="CEM44716.1"/>
    <property type="molecule type" value="Genomic_DNA"/>
</dbReference>
<dbReference type="AlphaFoldDB" id="A0A0G4HKM1"/>
<dbReference type="VEuPathDB" id="CryptoDB:Cvel_7259"/>
<dbReference type="Gene3D" id="3.40.50.2000">
    <property type="entry name" value="Glycogen Phosphorylase B"/>
    <property type="match status" value="1"/>
</dbReference>
<comment type="catalytic activity">
    <reaction evidence="11">
        <text>an alpha-D-Man-(1-&gt;3)-[alpha-D-Man-(1-&gt;6)]-beta-D-Man-(1-&gt;4)-beta-D-GlcNAc-(1-&gt;4)-alpha-D-GlcNAc-diphospho-di-trans,poly-cis-dolichol + 2 GDP-alpha-D-mannose = an alpha-D-Man-(1-&gt;2)-alpha-D-Man-(1-&gt;2)-alpha-D-Man-(1-&gt;3)-[alpha-D-Man-(1-&gt;6)]-beta-D-Man-(1-&gt;4)-beta-D-GlcNAc-(1-&gt;4)-alpha-D-GlcNAc-diphospho-di-trans,poly-cis-dolichol + 2 GDP + 2 H(+)</text>
        <dbReference type="Rhea" id="RHEA:29523"/>
        <dbReference type="Rhea" id="RHEA-COMP:19515"/>
        <dbReference type="Rhea" id="RHEA-COMP:19516"/>
        <dbReference type="ChEBI" id="CHEBI:15378"/>
        <dbReference type="ChEBI" id="CHEBI:57527"/>
        <dbReference type="ChEBI" id="CHEBI:58189"/>
        <dbReference type="ChEBI" id="CHEBI:132511"/>
        <dbReference type="ChEBI" id="CHEBI:132515"/>
        <dbReference type="EC" id="2.4.1.131"/>
    </reaction>
    <physiologicalReaction direction="left-to-right" evidence="11">
        <dbReference type="Rhea" id="RHEA:29524"/>
    </physiologicalReaction>
</comment>
<evidence type="ECO:0000256" key="10">
    <source>
        <dbReference type="ARBA" id="ARBA00023136"/>
    </source>
</evidence>
<keyword evidence="8" id="KW-0256">Endoplasmic reticulum</keyword>
<feature type="domain" description="Glycosyl transferase family 1" evidence="14">
    <location>
        <begin position="315"/>
        <end position="442"/>
    </location>
</feature>
<reference evidence="16" key="1">
    <citation type="submission" date="2014-11" db="EMBL/GenBank/DDBJ databases">
        <authorList>
            <person name="Otto D Thomas"/>
            <person name="Naeem Raeece"/>
        </authorList>
    </citation>
    <scope>NUCLEOTIDE SEQUENCE</scope>
</reference>
<accession>A0A0G4HKM1</accession>
<dbReference type="EC" id="2.4.1.131" evidence="3"/>
<name>A0A0G4HKM1_9ALVE</name>
<evidence type="ECO:0000259" key="15">
    <source>
        <dbReference type="Pfam" id="PF15924"/>
    </source>
</evidence>
<evidence type="ECO:0000313" key="16">
    <source>
        <dbReference type="EMBL" id="CEM44716.1"/>
    </source>
</evidence>
<dbReference type="Pfam" id="PF00534">
    <property type="entry name" value="Glycos_transf_1"/>
    <property type="match status" value="1"/>
</dbReference>
<evidence type="ECO:0000256" key="4">
    <source>
        <dbReference type="ARBA" id="ARBA00022018"/>
    </source>
</evidence>
<gene>
    <name evidence="16" type="ORF">Cvel_7259</name>
</gene>
<dbReference type="SUPFAM" id="SSF53756">
    <property type="entry name" value="UDP-Glycosyltransferase/glycogen phosphorylase"/>
    <property type="match status" value="1"/>
</dbReference>
<evidence type="ECO:0000256" key="13">
    <source>
        <dbReference type="SAM" id="Phobius"/>
    </source>
</evidence>
<dbReference type="GO" id="GO:0006487">
    <property type="term" value="P:protein N-linked glycosylation"/>
    <property type="evidence" value="ECO:0007669"/>
    <property type="project" value="TreeGrafter"/>
</dbReference>